<dbReference type="InterPro" id="IPR043128">
    <property type="entry name" value="Rev_trsase/Diguanyl_cyclase"/>
</dbReference>
<keyword evidence="1" id="KW-0511">Multifunctional enzyme</keyword>
<dbReference type="Pfam" id="PF00078">
    <property type="entry name" value="RVT_1"/>
    <property type="match status" value="1"/>
</dbReference>
<dbReference type="Gene3D" id="3.30.70.270">
    <property type="match status" value="2"/>
</dbReference>
<gene>
    <name evidence="6" type="ORF">U9M48_003283</name>
</gene>
<protein>
    <recommendedName>
        <fullName evidence="8">Reverse transcriptase domain-containing protein</fullName>
    </recommendedName>
</protein>
<organism evidence="6 7">
    <name type="scientific">Paspalum notatum var. saurae</name>
    <dbReference type="NCBI Taxonomy" id="547442"/>
    <lineage>
        <taxon>Eukaryota</taxon>
        <taxon>Viridiplantae</taxon>
        <taxon>Streptophyta</taxon>
        <taxon>Embryophyta</taxon>
        <taxon>Tracheophyta</taxon>
        <taxon>Spermatophyta</taxon>
        <taxon>Magnoliopsida</taxon>
        <taxon>Liliopsida</taxon>
        <taxon>Poales</taxon>
        <taxon>Poaceae</taxon>
        <taxon>PACMAD clade</taxon>
        <taxon>Panicoideae</taxon>
        <taxon>Andropogonodae</taxon>
        <taxon>Paspaleae</taxon>
        <taxon>Paspalinae</taxon>
        <taxon>Paspalum</taxon>
    </lineage>
</organism>
<dbReference type="InterPro" id="IPR000477">
    <property type="entry name" value="RT_dom"/>
</dbReference>
<dbReference type="InterPro" id="IPR050951">
    <property type="entry name" value="Retrovirus_Pol_polyprotein"/>
</dbReference>
<dbReference type="SUPFAM" id="SSF56672">
    <property type="entry name" value="DNA/RNA polymerases"/>
    <property type="match status" value="1"/>
</dbReference>
<dbReference type="Gene3D" id="3.10.10.10">
    <property type="entry name" value="HIV Type 1 Reverse Transcriptase, subunit A, domain 1"/>
    <property type="match status" value="1"/>
</dbReference>
<dbReference type="Pfam" id="PF17919">
    <property type="entry name" value="RT_RNaseH_2"/>
    <property type="match status" value="1"/>
</dbReference>
<dbReference type="CDD" id="cd09274">
    <property type="entry name" value="RNase_HI_RT_Ty3"/>
    <property type="match status" value="1"/>
</dbReference>
<evidence type="ECO:0000313" key="7">
    <source>
        <dbReference type="Proteomes" id="UP001341281"/>
    </source>
</evidence>
<dbReference type="AlphaFoldDB" id="A0AAQ3PIB2"/>
<dbReference type="Proteomes" id="UP001341281">
    <property type="component" value="Chromosome 01"/>
</dbReference>
<accession>A0AAQ3PIB2</accession>
<evidence type="ECO:0000256" key="3">
    <source>
        <dbReference type="SAM" id="MobiDB-lite"/>
    </source>
</evidence>
<dbReference type="FunFam" id="3.30.70.270:FF:000020">
    <property type="entry name" value="Transposon Tf2-6 polyprotein-like Protein"/>
    <property type="match status" value="1"/>
</dbReference>
<feature type="compositionally biased region" description="Acidic residues" evidence="3">
    <location>
        <begin position="136"/>
        <end position="155"/>
    </location>
</feature>
<feature type="compositionally biased region" description="Basic residues" evidence="3">
    <location>
        <begin position="172"/>
        <end position="185"/>
    </location>
</feature>
<dbReference type="GO" id="GO:0003824">
    <property type="term" value="F:catalytic activity"/>
    <property type="evidence" value="ECO:0007669"/>
    <property type="project" value="UniProtKB-KW"/>
</dbReference>
<feature type="coiled-coil region" evidence="2">
    <location>
        <begin position="77"/>
        <end position="132"/>
    </location>
</feature>
<feature type="compositionally biased region" description="Low complexity" evidence="3">
    <location>
        <begin position="209"/>
        <end position="221"/>
    </location>
</feature>
<dbReference type="InterPro" id="IPR043502">
    <property type="entry name" value="DNA/RNA_pol_sf"/>
</dbReference>
<dbReference type="CDD" id="cd01647">
    <property type="entry name" value="RT_LTR"/>
    <property type="match status" value="1"/>
</dbReference>
<dbReference type="InterPro" id="IPR041577">
    <property type="entry name" value="RT_RNaseH_2"/>
</dbReference>
<sequence>MALVRSPNSSGVDRKTFHKSMSRICLSAAPLSLARVSFLGEVNRAAAWLITRGFVVLMLQVDEQTNSPKDFDECVSRAQLQAAMEESQRGMNDAIKKAVTDALIDLKLGSSIERLDRRISTLTDKVTELENHLPNEEDMGGNNTDEDAIFDEDGNIDAAATRTAILRRRLHENRRGMGGRRHQGHAQHAPDDPYAKELQGREQQGKGKSTTSYMPRTTTSTGLNKSATFQMPPPPASKQPAASELLQRPHGPPIQVPAKSSSSVASMGRTSGIQCHRCHGLGYVQKDCPSQRAYIATEDGYISTSNIGDEEEKENDDGEEEILGGEDTATYRSAIVQRVLNTQVQQPDRLQRHNLFQIFFVINNRRVRVIIDGDLVDCDVDKPAPNSKNESIKLQGGVMLATKCDFAAISEDDVCYALLCKQALFSLDDIASSIPPAVTNLLQKYEDVFLAEILLGLPPVRGIEHQIDLISGATLPNRAAYRTNPEVTKEIQRQVQELLDRGYVHESLSPCAVPMLLLPKKDGTWRMCVDCRAINNITIRYRHPIPRLDDMLDELCGSIIFTKIDFGYHQIRIKLGDEWKTAFKTKFGLYEWLVMPFGLTNTPSTFMRLMNEVLWAFIGRFVVVYFDDILIYSKPLDEHMDHLRAVFNALRDARLFGNLEKCIFCMDRVSFLGYVVTPQGIEVDETKIEAIKSWPVLQTITQVRSFLGLAGFYRRFVKDFSTIAAPLHELTKKGGKAHDESFDALKGKLTHAPLLQLPNFDKIFELECDASGVGIGAVLMQDGKPVAYFSEKLHGPILNYSIYDKELYALVRSLETRRHYLWPKEFVIHSDHELLKDLRSQNNLNC</sequence>
<keyword evidence="7" id="KW-1185">Reference proteome</keyword>
<keyword evidence="2" id="KW-0175">Coiled coil</keyword>
<dbReference type="FunFam" id="3.30.70.270:FF:000003">
    <property type="entry name" value="Transposon Ty3-G Gag-Pol polyprotein"/>
    <property type="match status" value="1"/>
</dbReference>
<feature type="domain" description="Reverse transcriptase/retrotransposon-derived protein RNase H-like" evidence="5">
    <location>
        <begin position="736"/>
        <end position="828"/>
    </location>
</feature>
<feature type="region of interest" description="Disordered" evidence="3">
    <location>
        <begin position="133"/>
        <end position="155"/>
    </location>
</feature>
<evidence type="ECO:0008006" key="8">
    <source>
        <dbReference type="Google" id="ProtNLM"/>
    </source>
</evidence>
<evidence type="ECO:0000256" key="2">
    <source>
        <dbReference type="SAM" id="Coils"/>
    </source>
</evidence>
<feature type="region of interest" description="Disordered" evidence="3">
    <location>
        <begin position="172"/>
        <end position="260"/>
    </location>
</feature>
<feature type="domain" description="Reverse transcriptase" evidence="4">
    <location>
        <begin position="519"/>
        <end position="675"/>
    </location>
</feature>
<evidence type="ECO:0000259" key="4">
    <source>
        <dbReference type="Pfam" id="PF00078"/>
    </source>
</evidence>
<evidence type="ECO:0000256" key="1">
    <source>
        <dbReference type="ARBA" id="ARBA00023268"/>
    </source>
</evidence>
<reference evidence="6 7" key="1">
    <citation type="submission" date="2024-02" db="EMBL/GenBank/DDBJ databases">
        <title>High-quality chromosome-scale genome assembly of Pensacola bahiagrass (Paspalum notatum Flugge var. saurae).</title>
        <authorList>
            <person name="Vega J.M."/>
            <person name="Podio M."/>
            <person name="Orjuela J."/>
            <person name="Siena L.A."/>
            <person name="Pessino S.C."/>
            <person name="Combes M.C."/>
            <person name="Mariac C."/>
            <person name="Albertini E."/>
            <person name="Pupilli F."/>
            <person name="Ortiz J.P.A."/>
            <person name="Leblanc O."/>
        </authorList>
    </citation>
    <scope>NUCLEOTIDE SEQUENCE [LARGE SCALE GENOMIC DNA]</scope>
    <source>
        <strain evidence="6">R1</strain>
        <tissue evidence="6">Leaf</tissue>
    </source>
</reference>
<evidence type="ECO:0000313" key="6">
    <source>
        <dbReference type="EMBL" id="WVZ52199.1"/>
    </source>
</evidence>
<dbReference type="PANTHER" id="PTHR37984">
    <property type="entry name" value="PROTEIN CBG26694"/>
    <property type="match status" value="1"/>
</dbReference>
<name>A0AAQ3PIB2_PASNO</name>
<proteinExistence type="predicted"/>
<dbReference type="PANTHER" id="PTHR37984:SF5">
    <property type="entry name" value="PROTEIN NYNRIN-LIKE"/>
    <property type="match status" value="1"/>
</dbReference>
<evidence type="ECO:0000259" key="5">
    <source>
        <dbReference type="Pfam" id="PF17919"/>
    </source>
</evidence>
<feature type="compositionally biased region" description="Basic and acidic residues" evidence="3">
    <location>
        <begin position="188"/>
        <end position="205"/>
    </location>
</feature>
<dbReference type="EMBL" id="CP144745">
    <property type="protein sequence ID" value="WVZ52199.1"/>
    <property type="molecule type" value="Genomic_DNA"/>
</dbReference>